<accession>A0A6F8Y4A9</accession>
<dbReference type="InterPro" id="IPR016208">
    <property type="entry name" value="Ald_Oxase/xanthine_DH-like"/>
</dbReference>
<dbReference type="GO" id="GO:0016491">
    <property type="term" value="F:oxidoreductase activity"/>
    <property type="evidence" value="ECO:0007669"/>
    <property type="project" value="InterPro"/>
</dbReference>
<dbReference type="Gene3D" id="3.30.365.10">
    <property type="entry name" value="Aldehyde oxidase/xanthine dehydrogenase, molybdopterin binding domain"/>
    <property type="match status" value="2"/>
</dbReference>
<keyword evidence="2" id="KW-0472">Membrane</keyword>
<dbReference type="SUPFAM" id="SSF56003">
    <property type="entry name" value="Molybdenum cofactor-binding domain"/>
    <property type="match status" value="1"/>
</dbReference>
<keyword evidence="1" id="KW-0500">Molybdenum</keyword>
<keyword evidence="5" id="KW-1185">Reference proteome</keyword>
<keyword evidence="2" id="KW-1133">Transmembrane helix</keyword>
<organism evidence="4 5">
    <name type="scientific">Phytohabitans flavus</name>
    <dbReference type="NCBI Taxonomy" id="1076124"/>
    <lineage>
        <taxon>Bacteria</taxon>
        <taxon>Bacillati</taxon>
        <taxon>Actinomycetota</taxon>
        <taxon>Actinomycetes</taxon>
        <taxon>Micromonosporales</taxon>
        <taxon>Micromonosporaceae</taxon>
    </lineage>
</organism>
<dbReference type="PANTHER" id="PTHR11908">
    <property type="entry name" value="XANTHINE DEHYDROGENASE"/>
    <property type="match status" value="1"/>
</dbReference>
<reference evidence="4 5" key="1">
    <citation type="submission" date="2020-03" db="EMBL/GenBank/DDBJ databases">
        <title>Whole genome shotgun sequence of Phytohabitans flavus NBRC 107702.</title>
        <authorList>
            <person name="Komaki H."/>
            <person name="Tamura T."/>
        </authorList>
    </citation>
    <scope>NUCLEOTIDE SEQUENCE [LARGE SCALE GENOMIC DNA]</scope>
    <source>
        <strain evidence="4 5">NBRC 107702</strain>
    </source>
</reference>
<gene>
    <name evidence="4" type="ORF">Pflav_072730</name>
</gene>
<evidence type="ECO:0000313" key="4">
    <source>
        <dbReference type="EMBL" id="BCB80863.1"/>
    </source>
</evidence>
<dbReference type="AlphaFoldDB" id="A0A6F8Y4A9"/>
<sequence length="323" mass="33817">MRREGDWLIGTGMAAAAYPVAFMMPTQRARARIYAGGDAVVQTGTQEIGTGVTTVMTQVAADGLGLPMDSVRFEAGDTDLPNTSAAVGSSGAMMVSAAVHNAATTLRDQLIAMAIADSASPLHGANPSDVDVQDGRMRLRSRPDVGETYGEVMGRHHLEDAEALGSWTPPPPDTPHGLLTFGAQFAEVAVDPEFGLVRVRRMNAAFAPGRVLNPKTARSQLMGGMLWGLGQALLEGNPMDPRTGRWSATSLGDYLVPVNADAPDVTIDLVEVRDEVVGPLGAKGVGEIGQVGAAAAISNAVFHATGRRIRKLPMTAELVMDPP</sequence>
<evidence type="ECO:0000256" key="2">
    <source>
        <dbReference type="SAM" id="Phobius"/>
    </source>
</evidence>
<proteinExistence type="predicted"/>
<dbReference type="InterPro" id="IPR037165">
    <property type="entry name" value="AldOxase/xan_DH_Mopterin-bd_sf"/>
</dbReference>
<dbReference type="KEGG" id="pfla:Pflav_072730"/>
<name>A0A6F8Y4A9_9ACTN</name>
<dbReference type="EMBL" id="AP022870">
    <property type="protein sequence ID" value="BCB80863.1"/>
    <property type="molecule type" value="Genomic_DNA"/>
</dbReference>
<dbReference type="Proteomes" id="UP000502508">
    <property type="component" value="Chromosome"/>
</dbReference>
<evidence type="ECO:0000256" key="1">
    <source>
        <dbReference type="ARBA" id="ARBA00022505"/>
    </source>
</evidence>
<dbReference type="Pfam" id="PF20256">
    <property type="entry name" value="MoCoBD_2"/>
    <property type="match status" value="1"/>
</dbReference>
<evidence type="ECO:0000259" key="3">
    <source>
        <dbReference type="Pfam" id="PF20256"/>
    </source>
</evidence>
<evidence type="ECO:0000313" key="5">
    <source>
        <dbReference type="Proteomes" id="UP000502508"/>
    </source>
</evidence>
<keyword evidence="2" id="KW-0812">Transmembrane</keyword>
<feature type="transmembrane region" description="Helical" evidence="2">
    <location>
        <begin position="7"/>
        <end position="24"/>
    </location>
</feature>
<feature type="domain" description="Aldehyde oxidase/xanthine dehydrogenase second molybdopterin binding" evidence="3">
    <location>
        <begin position="4"/>
        <end position="263"/>
    </location>
</feature>
<dbReference type="InterPro" id="IPR046867">
    <property type="entry name" value="AldOxase/xan_DH_MoCoBD2"/>
</dbReference>
<dbReference type="PANTHER" id="PTHR11908:SF132">
    <property type="entry name" value="ALDEHYDE OXIDASE 1-RELATED"/>
    <property type="match status" value="1"/>
</dbReference>
<reference evidence="4 5" key="2">
    <citation type="submission" date="2020-03" db="EMBL/GenBank/DDBJ databases">
        <authorList>
            <person name="Ichikawa N."/>
            <person name="Kimura A."/>
            <person name="Kitahashi Y."/>
            <person name="Uohara A."/>
        </authorList>
    </citation>
    <scope>NUCLEOTIDE SEQUENCE [LARGE SCALE GENOMIC DNA]</scope>
    <source>
        <strain evidence="4 5">NBRC 107702</strain>
    </source>
</reference>
<protein>
    <recommendedName>
        <fullName evidence="3">Aldehyde oxidase/xanthine dehydrogenase second molybdopterin binding domain-containing protein</fullName>
    </recommendedName>
</protein>
<dbReference type="GO" id="GO:0005506">
    <property type="term" value="F:iron ion binding"/>
    <property type="evidence" value="ECO:0007669"/>
    <property type="project" value="InterPro"/>
</dbReference>